<protein>
    <submittedName>
        <fullName evidence="6">Protein zer-1 like</fullName>
    </submittedName>
</protein>
<comment type="caution">
    <text evidence="6">The sequence shown here is derived from an EMBL/GenBank/DDBJ whole genome shotgun (WGS) entry which is preliminary data.</text>
</comment>
<keyword evidence="7" id="KW-1185">Reference proteome</keyword>
<evidence type="ECO:0000256" key="3">
    <source>
        <dbReference type="PROSITE-ProRule" id="PRU00259"/>
    </source>
</evidence>
<dbReference type="InterPro" id="IPR011989">
    <property type="entry name" value="ARM-like"/>
</dbReference>
<evidence type="ECO:0000256" key="1">
    <source>
        <dbReference type="ARBA" id="ARBA00022614"/>
    </source>
</evidence>
<dbReference type="PANTHER" id="PTHR12904:SF23">
    <property type="entry name" value="PROTEIN ZER-1 HOMOLOG"/>
    <property type="match status" value="1"/>
</dbReference>
<feature type="domain" description="Protein zer-1 homolog-like C-terminal" evidence="4">
    <location>
        <begin position="399"/>
        <end position="674"/>
    </location>
</feature>
<dbReference type="Gene3D" id="1.25.10.10">
    <property type="entry name" value="Leucine-rich Repeat Variant"/>
    <property type="match status" value="1"/>
</dbReference>
<organism evidence="6 7">
    <name type="scientific">Pseudolycoriella hygida</name>
    <dbReference type="NCBI Taxonomy" id="35572"/>
    <lineage>
        <taxon>Eukaryota</taxon>
        <taxon>Metazoa</taxon>
        <taxon>Ecdysozoa</taxon>
        <taxon>Arthropoda</taxon>
        <taxon>Hexapoda</taxon>
        <taxon>Insecta</taxon>
        <taxon>Pterygota</taxon>
        <taxon>Neoptera</taxon>
        <taxon>Endopterygota</taxon>
        <taxon>Diptera</taxon>
        <taxon>Nematocera</taxon>
        <taxon>Sciaroidea</taxon>
        <taxon>Sciaridae</taxon>
        <taxon>Pseudolycoriella</taxon>
    </lineage>
</organism>
<dbReference type="AlphaFoldDB" id="A0A9Q0N2R2"/>
<keyword evidence="2" id="KW-0833">Ubl conjugation pathway</keyword>
<dbReference type="InterPro" id="IPR056845">
    <property type="entry name" value="LRR_Zer-1"/>
</dbReference>
<evidence type="ECO:0000259" key="5">
    <source>
        <dbReference type="Pfam" id="PF25013"/>
    </source>
</evidence>
<evidence type="ECO:0000313" key="7">
    <source>
        <dbReference type="Proteomes" id="UP001151699"/>
    </source>
</evidence>
<keyword evidence="1" id="KW-0433">Leucine-rich repeat</keyword>
<dbReference type="InterPro" id="IPR016024">
    <property type="entry name" value="ARM-type_fold"/>
</dbReference>
<evidence type="ECO:0000259" key="4">
    <source>
        <dbReference type="Pfam" id="PF22964"/>
    </source>
</evidence>
<dbReference type="Gene3D" id="3.80.10.10">
    <property type="entry name" value="Ribonuclease Inhibitor"/>
    <property type="match status" value="1"/>
</dbReference>
<dbReference type="SUPFAM" id="SSF52047">
    <property type="entry name" value="RNI-like"/>
    <property type="match status" value="1"/>
</dbReference>
<dbReference type="EMBL" id="WJQU01000002">
    <property type="protein sequence ID" value="KAJ6641721.1"/>
    <property type="molecule type" value="Genomic_DNA"/>
</dbReference>
<dbReference type="Proteomes" id="UP001151699">
    <property type="component" value="Chromosome B"/>
</dbReference>
<dbReference type="Pfam" id="PF22964">
    <property type="entry name" value="ZER1-like_2nd"/>
    <property type="match status" value="1"/>
</dbReference>
<dbReference type="Pfam" id="PF25013">
    <property type="entry name" value="LRR_Zer-1"/>
    <property type="match status" value="1"/>
</dbReference>
<dbReference type="InterPro" id="IPR032675">
    <property type="entry name" value="LRR_dom_sf"/>
</dbReference>
<feature type="domain" description="Zer-1-like leucine-rich repeats region" evidence="5">
    <location>
        <begin position="197"/>
        <end position="332"/>
    </location>
</feature>
<evidence type="ECO:0000256" key="2">
    <source>
        <dbReference type="ARBA" id="ARBA00022786"/>
    </source>
</evidence>
<proteinExistence type="predicted"/>
<dbReference type="GO" id="GO:0031462">
    <property type="term" value="C:Cul2-RING ubiquitin ligase complex"/>
    <property type="evidence" value="ECO:0007669"/>
    <property type="project" value="TreeGrafter"/>
</dbReference>
<dbReference type="InterPro" id="IPR051341">
    <property type="entry name" value="Zyg-11_UBL_adapter"/>
</dbReference>
<dbReference type="InterPro" id="IPR055142">
    <property type="entry name" value="ZER1-like_C"/>
</dbReference>
<reference evidence="6" key="1">
    <citation type="submission" date="2022-07" db="EMBL/GenBank/DDBJ databases">
        <authorList>
            <person name="Trinca V."/>
            <person name="Uliana J.V.C."/>
            <person name="Torres T.T."/>
            <person name="Ward R.J."/>
            <person name="Monesi N."/>
        </authorList>
    </citation>
    <scope>NUCLEOTIDE SEQUENCE</scope>
    <source>
        <strain evidence="6">HSMRA1968</strain>
        <tissue evidence="6">Whole embryos</tissue>
    </source>
</reference>
<dbReference type="PANTHER" id="PTHR12904">
    <property type="match status" value="1"/>
</dbReference>
<sequence length="681" mass="77029">MSGRVRLKENGVLDEDFSLLEIVFKYLSKNLVSASSNDWDDDISAATPQYFIENQQFNGPIVIPNEICDRFIRHHQDCNQTVTNQFLFIFHDIHQTPLKYVSIRESTINDEGLKLLLQHNLVSLSLWYCDNLTTESWNNIIEYGSNLRELELGRYVDILKYSHFSSPTVKDFEFQINLPNLRRLKINSVTLLTTLQFSHLTELNHLDLSGCTFNGFSLNAIVNLPNLTALILFNIRTIETELPALCMMKKLTALDISTCSNGTSGNYENPNQFLATLIESLPMLTHLDISGTNLAGTGVAQFKASDTIRSSDIPGLVSRATNPLQFLGLYNTAHSACRRYDIPAIKISGEANEEQILTSAVVYQDRPIMLTKVLNDLYHLLRFETCKSIHRALDVVLSAMDRHLRNKHMQISGSATLFYIVKGRDKSKFGTPLKNHIIRTLLNGMSQHQSDDTMMRNGCLTLCQFSIPNDVLFEYERLVKILLHGVSNPEQEGFVQRIAIYLLNSLACQVDGRQKLFLGDLGAISTMLALIKDRLTRKVFDDVMEVAWSTMWNVTDETPRNCKRFLDGQGMDYFLGCLNVSHPKCFPEKEELLRNMMGLLGNVAEVKTLRHRLMTSEFIQVFTDLLESSSDGIEVSYNAAGVLAHIASDGVDAWDIERPSRKDVLAKMVNAIEREPTLPVN</sequence>
<gene>
    <name evidence="6" type="ORF">Bhyg_06661</name>
</gene>
<dbReference type="SUPFAM" id="SSF48371">
    <property type="entry name" value="ARM repeat"/>
    <property type="match status" value="1"/>
</dbReference>
<dbReference type="OrthoDB" id="5783533at2759"/>
<name>A0A9Q0N2R2_9DIPT</name>
<accession>A0A9Q0N2R2</accession>
<evidence type="ECO:0000313" key="6">
    <source>
        <dbReference type="EMBL" id="KAJ6641721.1"/>
    </source>
</evidence>
<dbReference type="InterPro" id="IPR000225">
    <property type="entry name" value="Armadillo"/>
</dbReference>
<feature type="repeat" description="ARM" evidence="3">
    <location>
        <begin position="617"/>
        <end position="649"/>
    </location>
</feature>
<dbReference type="PROSITE" id="PS50176">
    <property type="entry name" value="ARM_REPEAT"/>
    <property type="match status" value="1"/>
</dbReference>